<evidence type="ECO:0000313" key="3">
    <source>
        <dbReference type="EnsemblPlants" id="PGSC0003DMT400097565"/>
    </source>
</evidence>
<feature type="region of interest" description="Disordered" evidence="1">
    <location>
        <begin position="233"/>
        <end position="353"/>
    </location>
</feature>
<dbReference type="Pfam" id="PF20167">
    <property type="entry name" value="Transposase_32"/>
    <property type="match status" value="1"/>
</dbReference>
<reference evidence="3" key="2">
    <citation type="submission" date="2015-06" db="UniProtKB">
        <authorList>
            <consortium name="EnsemblPlants"/>
        </authorList>
    </citation>
    <scope>IDENTIFICATION</scope>
    <source>
        <strain evidence="3">DM1-3 516 R44</strain>
    </source>
</reference>
<dbReference type="InterPro" id="IPR046796">
    <property type="entry name" value="Transposase_32_dom"/>
</dbReference>
<dbReference type="Gramene" id="PGSC0003DMT400097565">
    <property type="protein sequence ID" value="PGSC0003DMT400097565"/>
    <property type="gene ID" value="PGSC0003DMG400047136"/>
</dbReference>
<evidence type="ECO:0000256" key="1">
    <source>
        <dbReference type="SAM" id="MobiDB-lite"/>
    </source>
</evidence>
<feature type="compositionally biased region" description="Basic and acidic residues" evidence="1">
    <location>
        <begin position="305"/>
        <end position="316"/>
    </location>
</feature>
<reference evidence="4" key="1">
    <citation type="journal article" date="2011" name="Nature">
        <title>Genome sequence and analysis of the tuber crop potato.</title>
        <authorList>
            <consortium name="The Potato Genome Sequencing Consortium"/>
        </authorList>
    </citation>
    <scope>NUCLEOTIDE SEQUENCE [LARGE SCALE GENOMIC DNA]</scope>
    <source>
        <strain evidence="4">cv. DM1-3 516 R44</strain>
    </source>
</reference>
<feature type="compositionally biased region" description="Basic and acidic residues" evidence="1">
    <location>
        <begin position="287"/>
        <end position="296"/>
    </location>
</feature>
<evidence type="ECO:0000259" key="2">
    <source>
        <dbReference type="Pfam" id="PF20167"/>
    </source>
</evidence>
<dbReference type="InParanoid" id="M1E0W9"/>
<name>M1E0W9_SOLTU</name>
<dbReference type="AlphaFoldDB" id="M1E0W9"/>
<keyword evidence="4" id="KW-1185">Reference proteome</keyword>
<dbReference type="PANTHER" id="PTHR33180">
    <property type="entry name" value="PHOTOSYSTEM II CP43 REACTION CENTER PROTEIN"/>
    <property type="match status" value="1"/>
</dbReference>
<proteinExistence type="predicted"/>
<dbReference type="PaxDb" id="4113-PGSC0003DMT400097565"/>
<dbReference type="GO" id="GO:0009523">
    <property type="term" value="C:photosystem II"/>
    <property type="evidence" value="ECO:0000318"/>
    <property type="project" value="GO_Central"/>
</dbReference>
<accession>M1E0W9</accession>
<dbReference type="EnsemblPlants" id="PGSC0003DMT400097565">
    <property type="protein sequence ID" value="PGSC0003DMT400097565"/>
    <property type="gene ID" value="PGSC0003DMG400047136"/>
</dbReference>
<dbReference type="PANTHER" id="PTHR33180:SF31">
    <property type="entry name" value="POLYPROTEIN PROTEIN"/>
    <property type="match status" value="1"/>
</dbReference>
<protein>
    <recommendedName>
        <fullName evidence="2">Putative plant transposon protein domain-containing protein</fullName>
    </recommendedName>
</protein>
<sequence>MSGSHSRSIKLIEDLLDHALTISILAVKEGCLVALGKRVYTAYGELVTKNKKKASEFRPVKLRIVRGKEVECHIEHINVVLGRPMHSALPYEGLPIDQSLDDMKGWLVPMISDTTPRWMDIGAPIEKRDMNIFSRFWFGFISSTIMSSQNESILRHPKESYLSSIMDRRGIDLGLMILQEMAMRTKQRLTSLPFPVLITVLRRRAGVPRDPASDIEVILSSSTRRIKDKLTREEVDRRRAAPADISQEVNVDSLPVEASSPTPASKPSDDEDALETSVIPPATTGDVQRDGTAHAETDEELISGHAEETHESRDEAAPSGYVIAIPSEATTGTDAHIQTAKPATETPTERETA</sequence>
<organism evidence="3 4">
    <name type="scientific">Solanum tuberosum</name>
    <name type="common">Potato</name>
    <dbReference type="NCBI Taxonomy" id="4113"/>
    <lineage>
        <taxon>Eukaryota</taxon>
        <taxon>Viridiplantae</taxon>
        <taxon>Streptophyta</taxon>
        <taxon>Embryophyta</taxon>
        <taxon>Tracheophyta</taxon>
        <taxon>Spermatophyta</taxon>
        <taxon>Magnoliopsida</taxon>
        <taxon>eudicotyledons</taxon>
        <taxon>Gunneridae</taxon>
        <taxon>Pentapetalae</taxon>
        <taxon>asterids</taxon>
        <taxon>lamiids</taxon>
        <taxon>Solanales</taxon>
        <taxon>Solanaceae</taxon>
        <taxon>Solanoideae</taxon>
        <taxon>Solaneae</taxon>
        <taxon>Solanum</taxon>
    </lineage>
</organism>
<dbReference type="HOGENOM" id="CLU_029307_2_3_1"/>
<feature type="domain" description="Putative plant transposon protein" evidence="2">
    <location>
        <begin position="31"/>
        <end position="208"/>
    </location>
</feature>
<dbReference type="Proteomes" id="UP000011115">
    <property type="component" value="Unassembled WGS sequence"/>
</dbReference>
<evidence type="ECO:0000313" key="4">
    <source>
        <dbReference type="Proteomes" id="UP000011115"/>
    </source>
</evidence>
<dbReference type="GO" id="GO:0009579">
    <property type="term" value="C:thylakoid"/>
    <property type="evidence" value="ECO:0000318"/>
    <property type="project" value="GO_Central"/>
</dbReference>